<gene>
    <name evidence="2" type="ORF">UDIV_5730</name>
</gene>
<accession>A0A084EX93</accession>
<dbReference type="EMBL" id="JFDP01000069">
    <property type="protein sequence ID" value="KEZ22585.1"/>
    <property type="molecule type" value="Genomic_DNA"/>
</dbReference>
<dbReference type="Proteomes" id="UP000028537">
    <property type="component" value="Unassembled WGS sequence"/>
</dbReference>
<dbReference type="RefSeq" id="WP_038103229.1">
    <property type="nucleotide sequence ID" value="NZ_JFDP01000069.1"/>
</dbReference>
<name>A0A084EX93_9BACT</name>
<keyword evidence="3" id="KW-1185">Reference proteome</keyword>
<reference evidence="2 3" key="1">
    <citation type="submission" date="2014-02" db="EMBL/GenBank/DDBJ databases">
        <title>Genome sequence of Ureaplasma diversum strain 246.</title>
        <authorList>
            <person name="Sirand-Pugnet P."/>
            <person name="Breton M."/>
            <person name="Dordet-Frisoni E."/>
            <person name="Baranowski E."/>
            <person name="Barre A."/>
            <person name="Couture C."/>
            <person name="Dupuy V."/>
            <person name="Gaurivaud P."/>
            <person name="Jacob D."/>
            <person name="Lemaitre C."/>
            <person name="Manso-Silvan L."/>
            <person name="Nikolski M."/>
            <person name="Nouvel L.-X."/>
            <person name="Poumarat F."/>
            <person name="Tardy F."/>
            <person name="Thebault P."/>
            <person name="Theil S."/>
            <person name="Citti C."/>
            <person name="Thiaucourt F."/>
            <person name="Blanchard A."/>
        </authorList>
    </citation>
    <scope>NUCLEOTIDE SEQUENCE [LARGE SCALE GENOMIC DNA]</scope>
    <source>
        <strain evidence="2 3">NCTC 246</strain>
    </source>
</reference>
<protein>
    <submittedName>
        <fullName evidence="2">Uncharacterized protein</fullName>
    </submittedName>
</protein>
<dbReference type="AlphaFoldDB" id="A0A084EX93"/>
<evidence type="ECO:0000313" key="2">
    <source>
        <dbReference type="EMBL" id="KEZ22585.1"/>
    </source>
</evidence>
<keyword evidence="1" id="KW-0472">Membrane</keyword>
<organism evidence="2 3">
    <name type="scientific">Ureaplasma diversum NCTC 246</name>
    <dbReference type="NCBI Taxonomy" id="1188241"/>
    <lineage>
        <taxon>Bacteria</taxon>
        <taxon>Bacillati</taxon>
        <taxon>Mycoplasmatota</taxon>
        <taxon>Mycoplasmoidales</taxon>
        <taxon>Mycoplasmoidaceae</taxon>
        <taxon>Ureaplasma</taxon>
    </lineage>
</organism>
<comment type="caution">
    <text evidence="2">The sequence shown here is derived from an EMBL/GenBank/DDBJ whole genome shotgun (WGS) entry which is preliminary data.</text>
</comment>
<sequence length="239" mass="28423">MQKLHKEVVNNSIIKRKTKKYILRIFGYYAAFCAIAAPSINSIVINNQINFVDKAVFELRQTNHQIVSSLNNFYVVPDVEQNKTILTNGIYFYDIIRSYKELEQLLLKVKSPRTVLTQADQINKDQILKKYDEHFFNNNHLLYISYSNIDEYYFLTSFVHLLDEQNVLIPYVNMKAVLEDRYFPSSYQLNVNNDLKKTEIKFYTVNKDINLNHIHLYNINNVSKLYQYVHDYNILKPKK</sequence>
<evidence type="ECO:0000256" key="1">
    <source>
        <dbReference type="SAM" id="Phobius"/>
    </source>
</evidence>
<proteinExistence type="predicted"/>
<feature type="transmembrane region" description="Helical" evidence="1">
    <location>
        <begin position="21"/>
        <end position="40"/>
    </location>
</feature>
<keyword evidence="1" id="KW-1133">Transmembrane helix</keyword>
<keyword evidence="1" id="KW-0812">Transmembrane</keyword>
<evidence type="ECO:0000313" key="3">
    <source>
        <dbReference type="Proteomes" id="UP000028537"/>
    </source>
</evidence>